<proteinExistence type="predicted"/>
<dbReference type="EMBL" id="CAVMJV010000018">
    <property type="protein sequence ID" value="CAK5061997.1"/>
    <property type="molecule type" value="Genomic_DNA"/>
</dbReference>
<reference evidence="1" key="1">
    <citation type="submission" date="2023-11" db="EMBL/GenBank/DDBJ databases">
        <authorList>
            <person name="Poullet M."/>
        </authorList>
    </citation>
    <scope>NUCLEOTIDE SEQUENCE</scope>
    <source>
        <strain evidence="1">E1834</strain>
    </source>
</reference>
<protein>
    <submittedName>
        <fullName evidence="1">Uncharacterized protein</fullName>
    </submittedName>
</protein>
<accession>A0ACB0YTE5</accession>
<organism evidence="1 2">
    <name type="scientific">Meloidogyne enterolobii</name>
    <name type="common">Root-knot nematode worm</name>
    <name type="synonym">Meloidogyne mayaguensis</name>
    <dbReference type="NCBI Taxonomy" id="390850"/>
    <lineage>
        <taxon>Eukaryota</taxon>
        <taxon>Metazoa</taxon>
        <taxon>Ecdysozoa</taxon>
        <taxon>Nematoda</taxon>
        <taxon>Chromadorea</taxon>
        <taxon>Rhabditida</taxon>
        <taxon>Tylenchina</taxon>
        <taxon>Tylenchomorpha</taxon>
        <taxon>Tylenchoidea</taxon>
        <taxon>Meloidogynidae</taxon>
        <taxon>Meloidogyninae</taxon>
        <taxon>Meloidogyne</taxon>
    </lineage>
</organism>
<evidence type="ECO:0000313" key="2">
    <source>
        <dbReference type="Proteomes" id="UP001497535"/>
    </source>
</evidence>
<sequence length="79" mass="8836">MTSSEDKTMEEHSTERKRKMASQPSFDDEMDLDGFSELDKLDPVDSQQQQSTQQSSLQSSAPSCSSTSNPVHNGPVFYF</sequence>
<comment type="caution">
    <text evidence="1">The sequence shown here is derived from an EMBL/GenBank/DDBJ whole genome shotgun (WGS) entry which is preliminary data.</text>
</comment>
<name>A0ACB0YTE5_MELEN</name>
<evidence type="ECO:0000313" key="1">
    <source>
        <dbReference type="EMBL" id="CAK5061997.1"/>
    </source>
</evidence>
<gene>
    <name evidence="1" type="ORF">MENTE1834_LOCUS16385</name>
</gene>
<dbReference type="Proteomes" id="UP001497535">
    <property type="component" value="Unassembled WGS sequence"/>
</dbReference>
<keyword evidence="2" id="KW-1185">Reference proteome</keyword>